<keyword evidence="4 5" id="KW-0413">Isomerase</keyword>
<dbReference type="Pfam" id="PF16198">
    <property type="entry name" value="TruB_C_2"/>
    <property type="match status" value="1"/>
</dbReference>
<dbReference type="AlphaFoldDB" id="A0A2M8FA29"/>
<dbReference type="HAMAP" id="MF_01080">
    <property type="entry name" value="TruB_bact"/>
    <property type="match status" value="1"/>
</dbReference>
<accession>A0A2M8FA29</accession>
<evidence type="ECO:0000259" key="8">
    <source>
        <dbReference type="Pfam" id="PF16198"/>
    </source>
</evidence>
<proteinExistence type="inferred from homology"/>
<dbReference type="EMBL" id="PFRH01000075">
    <property type="protein sequence ID" value="PJC52566.1"/>
    <property type="molecule type" value="Genomic_DNA"/>
</dbReference>
<dbReference type="EC" id="5.4.99.25" evidence="5"/>
<evidence type="ECO:0000259" key="7">
    <source>
        <dbReference type="Pfam" id="PF01509"/>
    </source>
</evidence>
<dbReference type="SUPFAM" id="SSF55120">
    <property type="entry name" value="Pseudouridine synthase"/>
    <property type="match status" value="1"/>
</dbReference>
<dbReference type="InterPro" id="IPR014780">
    <property type="entry name" value="tRNA_psdUridine_synth_TruB"/>
</dbReference>
<keyword evidence="3 5" id="KW-0819">tRNA processing</keyword>
<evidence type="ECO:0000256" key="1">
    <source>
        <dbReference type="ARBA" id="ARBA00000385"/>
    </source>
</evidence>
<reference evidence="10" key="1">
    <citation type="submission" date="2017-09" db="EMBL/GenBank/DDBJ databases">
        <title>Depth-based differentiation of microbial function through sediment-hosted aquifers and enrichment of novel symbionts in the deep terrestrial subsurface.</title>
        <authorList>
            <person name="Probst A.J."/>
            <person name="Ladd B."/>
            <person name="Jarett J.K."/>
            <person name="Geller-Mcgrath D.E."/>
            <person name="Sieber C.M.K."/>
            <person name="Emerson J.B."/>
            <person name="Anantharaman K."/>
            <person name="Thomas B.C."/>
            <person name="Malmstrom R."/>
            <person name="Stieglmeier M."/>
            <person name="Klingl A."/>
            <person name="Woyke T."/>
            <person name="Ryan C.M."/>
            <person name="Banfield J.F."/>
        </authorList>
    </citation>
    <scope>NUCLEOTIDE SEQUENCE [LARGE SCALE GENOMIC DNA]</scope>
</reference>
<feature type="active site" description="Nucleophile" evidence="5">
    <location>
        <position position="51"/>
    </location>
</feature>
<protein>
    <recommendedName>
        <fullName evidence="5">tRNA pseudouridine synthase B</fullName>
        <ecNumber evidence="5">5.4.99.25</ecNumber>
    </recommendedName>
    <alternativeName>
        <fullName evidence="5">tRNA pseudouridine(55) synthase</fullName>
        <shortName evidence="5">Psi55 synthase</shortName>
    </alternativeName>
    <alternativeName>
        <fullName evidence="5">tRNA pseudouridylate synthase</fullName>
    </alternativeName>
    <alternativeName>
        <fullName evidence="5">tRNA-uridine isomerase</fullName>
    </alternativeName>
</protein>
<dbReference type="InterPro" id="IPR032819">
    <property type="entry name" value="TruB_C"/>
</dbReference>
<dbReference type="PANTHER" id="PTHR13767">
    <property type="entry name" value="TRNA-PSEUDOURIDINE SYNTHASE"/>
    <property type="match status" value="1"/>
</dbReference>
<evidence type="ECO:0000313" key="10">
    <source>
        <dbReference type="Proteomes" id="UP000231456"/>
    </source>
</evidence>
<dbReference type="Gene3D" id="3.30.2350.10">
    <property type="entry name" value="Pseudouridine synthase"/>
    <property type="match status" value="1"/>
</dbReference>
<dbReference type="GO" id="GO:0160148">
    <property type="term" value="F:tRNA pseudouridine(55) synthase activity"/>
    <property type="evidence" value="ECO:0007669"/>
    <property type="project" value="UniProtKB-EC"/>
</dbReference>
<gene>
    <name evidence="5 9" type="primary">truB</name>
    <name evidence="9" type="ORF">CO030_02180</name>
</gene>
<dbReference type="Pfam" id="PF01509">
    <property type="entry name" value="TruB_N"/>
    <property type="match status" value="1"/>
</dbReference>
<dbReference type="CDD" id="cd02573">
    <property type="entry name" value="PseudoU_synth_EcTruB"/>
    <property type="match status" value="1"/>
</dbReference>
<evidence type="ECO:0000256" key="4">
    <source>
        <dbReference type="ARBA" id="ARBA00023235"/>
    </source>
</evidence>
<feature type="domain" description="tRNA pseudouridylate synthase B C-terminal" evidence="8">
    <location>
        <begin position="225"/>
        <end position="264"/>
    </location>
</feature>
<dbReference type="InterPro" id="IPR020103">
    <property type="entry name" value="PsdUridine_synth_cat_dom_sf"/>
</dbReference>
<organism evidence="9 10">
    <name type="scientific">Candidatus Magasanikbacteria bacterium CG_4_9_14_0_2_um_filter_42_11</name>
    <dbReference type="NCBI Taxonomy" id="1974643"/>
    <lineage>
        <taxon>Bacteria</taxon>
        <taxon>Candidatus Magasanikiibacteriota</taxon>
    </lineage>
</organism>
<name>A0A2M8FA29_9BACT</name>
<dbReference type="GO" id="GO:1990481">
    <property type="term" value="P:mRNA pseudouridine synthesis"/>
    <property type="evidence" value="ECO:0007669"/>
    <property type="project" value="TreeGrafter"/>
</dbReference>
<comment type="catalytic activity">
    <reaction evidence="1 5">
        <text>uridine(55) in tRNA = pseudouridine(55) in tRNA</text>
        <dbReference type="Rhea" id="RHEA:42532"/>
        <dbReference type="Rhea" id="RHEA-COMP:10101"/>
        <dbReference type="Rhea" id="RHEA-COMP:10102"/>
        <dbReference type="ChEBI" id="CHEBI:65314"/>
        <dbReference type="ChEBI" id="CHEBI:65315"/>
        <dbReference type="EC" id="5.4.99.25"/>
    </reaction>
</comment>
<dbReference type="InterPro" id="IPR002501">
    <property type="entry name" value="PsdUridine_synth_N"/>
</dbReference>
<feature type="region of interest" description="Disordered" evidence="6">
    <location>
        <begin position="175"/>
        <end position="206"/>
    </location>
</feature>
<evidence type="ECO:0000256" key="2">
    <source>
        <dbReference type="ARBA" id="ARBA00005642"/>
    </source>
</evidence>
<comment type="function">
    <text evidence="5">Responsible for synthesis of pseudouridine from uracil-55 in the psi GC loop of transfer RNAs.</text>
</comment>
<comment type="caution">
    <text evidence="9">The sequence shown here is derived from an EMBL/GenBank/DDBJ whole genome shotgun (WGS) entry which is preliminary data.</text>
</comment>
<evidence type="ECO:0000256" key="6">
    <source>
        <dbReference type="SAM" id="MobiDB-lite"/>
    </source>
</evidence>
<evidence type="ECO:0000256" key="3">
    <source>
        <dbReference type="ARBA" id="ARBA00022694"/>
    </source>
</evidence>
<evidence type="ECO:0000256" key="5">
    <source>
        <dbReference type="HAMAP-Rule" id="MF_01080"/>
    </source>
</evidence>
<dbReference type="Proteomes" id="UP000231456">
    <property type="component" value="Unassembled WGS sequence"/>
</dbReference>
<feature type="domain" description="Pseudouridine synthase II N-terminal" evidence="7">
    <location>
        <begin position="41"/>
        <end position="170"/>
    </location>
</feature>
<evidence type="ECO:0000313" key="9">
    <source>
        <dbReference type="EMBL" id="PJC52566.1"/>
    </source>
</evidence>
<dbReference type="GO" id="GO:0031119">
    <property type="term" value="P:tRNA pseudouridine synthesis"/>
    <property type="evidence" value="ECO:0007669"/>
    <property type="project" value="UniProtKB-UniRule"/>
</dbReference>
<comment type="similarity">
    <text evidence="2 5">Belongs to the pseudouridine synthase TruB family. Type 1 subfamily.</text>
</comment>
<dbReference type="PANTHER" id="PTHR13767:SF2">
    <property type="entry name" value="PSEUDOURIDYLATE SYNTHASE TRUB1"/>
    <property type="match status" value="1"/>
</dbReference>
<dbReference type="GO" id="GO:0003723">
    <property type="term" value="F:RNA binding"/>
    <property type="evidence" value="ECO:0007669"/>
    <property type="project" value="InterPro"/>
</dbReference>
<dbReference type="NCBIfam" id="TIGR00431">
    <property type="entry name" value="TruB"/>
    <property type="match status" value="1"/>
</dbReference>
<sequence length="275" mass="30542">MQSGFILIDKPVDWTSHDVVARIRGIARQQAKKEPNTYNLKPKVGHAGTLDPFATGLLIVGVGRDATKRLDEFKGMKKEYIATIRLGATSDTFDRTGTIQETNHKKQTISKSHISNVLNSFIGKQSQLPPMYSAKKVGGKKLYELARKGIEIERQPSEIEMYEIELLEMKTLPPSRGELEGGYAEAKTSVDRQPHPNPPLSKGRELSSLSTITLRVSCSTGTYIRTLAHDIGQVLGTGAYCEELRRTKIGEYSVENAIEVEDLTVDNIQNDIRSL</sequence>